<gene>
    <name evidence="3" type="ORF">NCTC13492_03207</name>
    <name evidence="2" type="ORF">SAMN05421542_3862</name>
</gene>
<accession>A0A2X2X077</accession>
<reference evidence="3 5" key="2">
    <citation type="submission" date="2018-06" db="EMBL/GenBank/DDBJ databases">
        <authorList>
            <consortium name="Pathogen Informatics"/>
            <person name="Doyle S."/>
        </authorList>
    </citation>
    <scope>NUCLEOTIDE SEQUENCE [LARGE SCALE GENOMIC DNA]</scope>
    <source>
        <strain evidence="3 5">NCTC13492</strain>
    </source>
</reference>
<evidence type="ECO:0000256" key="1">
    <source>
        <dbReference type="SAM" id="SignalP"/>
    </source>
</evidence>
<organism evidence="3 5">
    <name type="scientific">Chryseobacterium jejuense</name>
    <dbReference type="NCBI Taxonomy" id="445960"/>
    <lineage>
        <taxon>Bacteria</taxon>
        <taxon>Pseudomonadati</taxon>
        <taxon>Bacteroidota</taxon>
        <taxon>Flavobacteriia</taxon>
        <taxon>Flavobacteriales</taxon>
        <taxon>Weeksellaceae</taxon>
        <taxon>Chryseobacterium group</taxon>
        <taxon>Chryseobacterium</taxon>
    </lineage>
</organism>
<keyword evidence="1" id="KW-0732">Signal</keyword>
<reference evidence="2 4" key="1">
    <citation type="submission" date="2016-10" db="EMBL/GenBank/DDBJ databases">
        <authorList>
            <person name="Varghese N."/>
            <person name="Submissions S."/>
        </authorList>
    </citation>
    <scope>NUCLEOTIDE SEQUENCE [LARGE SCALE GENOMIC DNA]</scope>
    <source>
        <strain evidence="2 4">DSM 19299</strain>
    </source>
</reference>
<proteinExistence type="predicted"/>
<name>A0A2X2X077_CHRJE</name>
<evidence type="ECO:0000313" key="4">
    <source>
        <dbReference type="Proteomes" id="UP000199426"/>
    </source>
</evidence>
<keyword evidence="4" id="KW-1185">Reference proteome</keyword>
<dbReference type="OrthoDB" id="1228337at2"/>
<protein>
    <submittedName>
        <fullName evidence="3">Uncharacterized protein</fullName>
    </submittedName>
</protein>
<dbReference type="Proteomes" id="UP000251670">
    <property type="component" value="Unassembled WGS sequence"/>
</dbReference>
<dbReference type="RefSeq" id="WP_089738358.1">
    <property type="nucleotide sequence ID" value="NZ_FNEG01000006.1"/>
</dbReference>
<sequence length="342" mass="38982">MKKLILMTFLTFSLVSHAQDLKKIEKEKAKLQLFEEEKFPEAFNEIYKKNVGKVLFSNTKTERALPASAYITTFTLGDKLFLRGFYEHSISNSILLQLVESGMKTKDINGWKDSFDSQTRLISNLYFDGQFIASSGRDEYLNEEDLTRKNLSMKHSLNDGTETLWKGEIPFQELLGRQDLLTPGKHTLKIVQVPLKTFGSGSEFQYKPIATGEIEVIVPKEIKFNESDCFPKAALKDVKMEAETLKAIKKFYKDGAPNAFKVILTSNEMKIIRQEYTGVILRKAYDAAVVSKKGDEVWYNYYTFHKEYNGSKYEEAVVNDDVATSIRGGGKVVNKGCLKFLK</sequence>
<dbReference type="EMBL" id="UAWB01000012">
    <property type="protein sequence ID" value="SQB46144.1"/>
    <property type="molecule type" value="Genomic_DNA"/>
</dbReference>
<dbReference type="Proteomes" id="UP000199426">
    <property type="component" value="Unassembled WGS sequence"/>
</dbReference>
<evidence type="ECO:0000313" key="3">
    <source>
        <dbReference type="EMBL" id="SQB46144.1"/>
    </source>
</evidence>
<evidence type="ECO:0000313" key="5">
    <source>
        <dbReference type="Proteomes" id="UP000251670"/>
    </source>
</evidence>
<evidence type="ECO:0000313" key="2">
    <source>
        <dbReference type="EMBL" id="SDJ57616.1"/>
    </source>
</evidence>
<feature type="chain" id="PRO_5016731931" evidence="1">
    <location>
        <begin position="19"/>
        <end position="342"/>
    </location>
</feature>
<feature type="signal peptide" evidence="1">
    <location>
        <begin position="1"/>
        <end position="18"/>
    </location>
</feature>
<dbReference type="EMBL" id="FNEG01000006">
    <property type="protein sequence ID" value="SDJ57616.1"/>
    <property type="molecule type" value="Genomic_DNA"/>
</dbReference>
<dbReference type="AlphaFoldDB" id="A0A2X2X077"/>